<organism evidence="3 4">
    <name type="scientific">Helobdella robusta</name>
    <name type="common">Californian leech</name>
    <dbReference type="NCBI Taxonomy" id="6412"/>
    <lineage>
        <taxon>Eukaryota</taxon>
        <taxon>Metazoa</taxon>
        <taxon>Spiralia</taxon>
        <taxon>Lophotrochozoa</taxon>
        <taxon>Annelida</taxon>
        <taxon>Clitellata</taxon>
        <taxon>Hirudinea</taxon>
        <taxon>Rhynchobdellida</taxon>
        <taxon>Glossiphoniidae</taxon>
        <taxon>Helobdella</taxon>
    </lineage>
</organism>
<dbReference type="EMBL" id="AMQM01002608">
    <property type="status" value="NOT_ANNOTATED_CDS"/>
    <property type="molecule type" value="Genomic_DNA"/>
</dbReference>
<dbReference type="InParanoid" id="T1EYS5"/>
<sequence>MNVVAGKAKRGRPKGSKNKVKKSTEKSTGSACDVNSDYIERLKNKNVDSAVLSKMETFRNCILEKLKEEFFGNDVSNNIGSPSFSDVKKIIPKINFLKENLTEHFNLQTGKTVHDKKTLKSIAKKSSEFIKLTVKNKNPDSFDEVLKKSDQSPTKECLKDENNHLNKNSVYCVSSFENKHYVSEGLNILVDKNTINNVHCNKIVSANVYKHNVKSKLQNNFIELNDDGSVGPAATIVSLASLVTSTIDVPIRSHHSSVLTNKCNNSATQIASSSSVPSSSSLKDALKSPISSTCNVTTEAKHAIMLTTSPNSSTYTPAKTSPSETSGVDMLCKMSADTNVKNKVIFNNISDNSSINTYKLDNIKNTKNNENICAVDVITKTNDKICFIESQNQGVVKYFDTTRLNCNDQENTTSQNCSSNKIFECVSNSFDQLHLSETASCSTPKPIKPDDETLLARIFCKSYPKLKSIKHNLNVPINHKKVPQDIEKLSSNKHLLSSSYSTFCKRRYYKKKKSALMALDQSVLSSTENIKESNIGSDPVQKDQIDVLLNKNVVTDVADGWLSNKALTYCHSVSNTAIKQRTEVSCLDVALARCKNDYIPMKLAHHEHHFRQLASGGLESISQVDHKNPPAINKKVVGLDASVQCQCSDIIESVGKRSVSIDVEIQTDDVINLRLSTDHKTCQTDDAFLHRKDAGTQTVSVDEYVFSGRGLAKNVNNKELPLNYKTCICNDNVVINRSPHDDFSSEVPSHLQNSSQEENQNEVRSTTISVINSEMFVQSNFANESFTCPSPLNPLKIVPDTLAHSETTSSNLPSSFLDTTFLNNLLILPTPTLEKQVMPSILHFEENNEADCHNQLEFDCEENFSNDLTNECGHNNNVFSLYNPINTCKIVTADNATVNIIDQYMSNCHAQNKPIEVSIPLSHITSICSNLEKKAQTFEIPTTPCKKNFCYDVNVNDKKLNMMEQKIPSFNHNKYNIFDKTNVAKNDEVQGCNGSGTSDVNIASHKALISSTILNDDLTTKSNKLSKVSSLSTLVLPDNEDVDVMNSDTNGLQIRDVSLTGANCENAVSLDNGFINGSTLLFQNSL</sequence>
<reference evidence="3" key="3">
    <citation type="submission" date="2015-06" db="UniProtKB">
        <authorList>
            <consortium name="EnsemblMetazoa"/>
        </authorList>
    </citation>
    <scope>IDENTIFICATION</scope>
</reference>
<dbReference type="GeneID" id="20201725"/>
<dbReference type="Proteomes" id="UP000015101">
    <property type="component" value="Unassembled WGS sequence"/>
</dbReference>
<dbReference type="RefSeq" id="XP_009010355.1">
    <property type="nucleotide sequence ID" value="XM_009012107.1"/>
</dbReference>
<reference evidence="4" key="1">
    <citation type="submission" date="2012-12" db="EMBL/GenBank/DDBJ databases">
        <authorList>
            <person name="Hellsten U."/>
            <person name="Grimwood J."/>
            <person name="Chapman J.A."/>
            <person name="Shapiro H."/>
            <person name="Aerts A."/>
            <person name="Otillar R.P."/>
            <person name="Terry A.Y."/>
            <person name="Boore J.L."/>
            <person name="Simakov O."/>
            <person name="Marletaz F."/>
            <person name="Cho S.-J."/>
            <person name="Edsinger-Gonzales E."/>
            <person name="Havlak P."/>
            <person name="Kuo D.-H."/>
            <person name="Larsson T."/>
            <person name="Lv J."/>
            <person name="Arendt D."/>
            <person name="Savage R."/>
            <person name="Osoegawa K."/>
            <person name="de Jong P."/>
            <person name="Lindberg D.R."/>
            <person name="Seaver E.C."/>
            <person name="Weisblat D.A."/>
            <person name="Putnam N.H."/>
            <person name="Grigoriev I.V."/>
            <person name="Rokhsar D.S."/>
        </authorList>
    </citation>
    <scope>NUCLEOTIDE SEQUENCE</scope>
</reference>
<dbReference type="EMBL" id="KB095812">
    <property type="protein sequence ID" value="ESO11867.1"/>
    <property type="molecule type" value="Genomic_DNA"/>
</dbReference>
<evidence type="ECO:0000256" key="1">
    <source>
        <dbReference type="SAM" id="MobiDB-lite"/>
    </source>
</evidence>
<reference evidence="2 4" key="2">
    <citation type="journal article" date="2013" name="Nature">
        <title>Insights into bilaterian evolution from three spiralian genomes.</title>
        <authorList>
            <person name="Simakov O."/>
            <person name="Marletaz F."/>
            <person name="Cho S.J."/>
            <person name="Edsinger-Gonzales E."/>
            <person name="Havlak P."/>
            <person name="Hellsten U."/>
            <person name="Kuo D.H."/>
            <person name="Larsson T."/>
            <person name="Lv J."/>
            <person name="Arendt D."/>
            <person name="Savage R."/>
            <person name="Osoegawa K."/>
            <person name="de Jong P."/>
            <person name="Grimwood J."/>
            <person name="Chapman J.A."/>
            <person name="Shapiro H."/>
            <person name="Aerts A."/>
            <person name="Otillar R.P."/>
            <person name="Terry A.Y."/>
            <person name="Boore J.L."/>
            <person name="Grigoriev I.V."/>
            <person name="Lindberg D.R."/>
            <person name="Seaver E.C."/>
            <person name="Weisblat D.A."/>
            <person name="Putnam N.H."/>
            <person name="Rokhsar D.S."/>
        </authorList>
    </citation>
    <scope>NUCLEOTIDE SEQUENCE</scope>
</reference>
<feature type="compositionally biased region" description="Basic residues" evidence="1">
    <location>
        <begin position="7"/>
        <end position="21"/>
    </location>
</feature>
<keyword evidence="4" id="KW-1185">Reference proteome</keyword>
<proteinExistence type="predicted"/>
<feature type="region of interest" description="Disordered" evidence="1">
    <location>
        <begin position="1"/>
        <end position="30"/>
    </location>
</feature>
<dbReference type="CTD" id="20201725"/>
<dbReference type="KEGG" id="hro:HELRODRAFT_166944"/>
<dbReference type="EnsemblMetazoa" id="HelroT166944">
    <property type="protein sequence ID" value="HelroP166944"/>
    <property type="gene ID" value="HelroG166944"/>
</dbReference>
<evidence type="ECO:0000313" key="2">
    <source>
        <dbReference type="EMBL" id="ESO11867.1"/>
    </source>
</evidence>
<feature type="region of interest" description="Disordered" evidence="1">
    <location>
        <begin position="740"/>
        <end position="762"/>
    </location>
</feature>
<name>T1EYS5_HELRO</name>
<dbReference type="AlphaFoldDB" id="T1EYS5"/>
<evidence type="ECO:0000313" key="4">
    <source>
        <dbReference type="Proteomes" id="UP000015101"/>
    </source>
</evidence>
<feature type="compositionally biased region" description="Polar residues" evidence="1">
    <location>
        <begin position="746"/>
        <end position="762"/>
    </location>
</feature>
<dbReference type="HOGENOM" id="CLU_285332_0_0_1"/>
<evidence type="ECO:0000313" key="3">
    <source>
        <dbReference type="EnsemblMetazoa" id="HelroP166944"/>
    </source>
</evidence>
<gene>
    <name evidence="3" type="primary">20201725</name>
    <name evidence="2" type="ORF">HELRODRAFT_166944</name>
</gene>
<accession>T1EYS5</accession>
<protein>
    <submittedName>
        <fullName evidence="2 3">Uncharacterized protein</fullName>
    </submittedName>
</protein>